<dbReference type="RefSeq" id="XP_020047775.1">
    <property type="nucleotide sequence ID" value="XM_020189448.2"/>
</dbReference>
<reference evidence="2" key="1">
    <citation type="submission" date="2016-05" db="EMBL/GenBank/DDBJ databases">
        <title>Comparative genomics of biotechnologically important yeasts.</title>
        <authorList>
            <consortium name="DOE Joint Genome Institute"/>
            <person name="Riley R."/>
            <person name="Haridas S."/>
            <person name="Wolfe K.H."/>
            <person name="Lopes M.R."/>
            <person name="Hittinger C.T."/>
            <person name="Goker M."/>
            <person name="Salamov A."/>
            <person name="Wisecaver J."/>
            <person name="Long T.M."/>
            <person name="Aerts A.L."/>
            <person name="Barry K."/>
            <person name="Choi C."/>
            <person name="Clum A."/>
            <person name="Coughlan A.Y."/>
            <person name="Deshpande S."/>
            <person name="Douglass A.P."/>
            <person name="Hanson S.J."/>
            <person name="Klenk H.-P."/>
            <person name="Labutti K."/>
            <person name="Lapidus A."/>
            <person name="Lindquist E."/>
            <person name="Lipzen A."/>
            <person name="Meier-Kolthoff J.P."/>
            <person name="Ohm R.A."/>
            <person name="Otillar R.P."/>
            <person name="Pangilinan J."/>
            <person name="Peng Y."/>
            <person name="Rokas A."/>
            <person name="Rosa C.A."/>
            <person name="Scheuner C."/>
            <person name="Sibirny A.A."/>
            <person name="Slot J.C."/>
            <person name="Stielow J.B."/>
            <person name="Sun H."/>
            <person name="Kurtzman C.P."/>
            <person name="Blackwell M."/>
            <person name="Grigoriev I.V."/>
            <person name="Jeffries T.W."/>
        </authorList>
    </citation>
    <scope>NUCLEOTIDE SEQUENCE [LARGE SCALE GENOMIC DNA]</scope>
    <source>
        <strain evidence="2">DSM 1968</strain>
    </source>
</reference>
<dbReference type="PRINTS" id="PR00388">
    <property type="entry name" value="PDIESTERASE2"/>
</dbReference>
<dbReference type="AlphaFoldDB" id="A0A1D2VIJ5"/>
<dbReference type="GeneID" id="30963084"/>
<dbReference type="SUPFAM" id="SSF56281">
    <property type="entry name" value="Metallo-hydrolase/oxidoreductase"/>
    <property type="match status" value="1"/>
</dbReference>
<dbReference type="CDD" id="cd07735">
    <property type="entry name" value="class_II_PDE_MBL-fold"/>
    <property type="match status" value="1"/>
</dbReference>
<protein>
    <submittedName>
        <fullName evidence="1">Cyclic-AMP phosphodiesterase</fullName>
    </submittedName>
</protein>
<keyword evidence="2" id="KW-1185">Reference proteome</keyword>
<dbReference type="GO" id="GO:1902660">
    <property type="term" value="P:negative regulation of glucose mediated signaling pathway"/>
    <property type="evidence" value="ECO:0007669"/>
    <property type="project" value="TreeGrafter"/>
</dbReference>
<dbReference type="FunCoup" id="A0A1D2VIJ5">
    <property type="interactions" value="55"/>
</dbReference>
<name>A0A1D2VIJ5_9ASCO</name>
<evidence type="ECO:0000313" key="2">
    <source>
        <dbReference type="Proteomes" id="UP000095038"/>
    </source>
</evidence>
<proteinExistence type="predicted"/>
<evidence type="ECO:0000313" key="1">
    <source>
        <dbReference type="EMBL" id="ODV61468.1"/>
    </source>
</evidence>
<dbReference type="PANTHER" id="PTHR28283:SF1">
    <property type="entry name" value="3',5'-CYCLIC-NUCLEOTIDE PHOSPHODIESTERASE 1"/>
    <property type="match status" value="1"/>
</dbReference>
<dbReference type="InterPro" id="IPR000396">
    <property type="entry name" value="Pdiesterase2"/>
</dbReference>
<dbReference type="OrthoDB" id="258495at2759"/>
<dbReference type="Proteomes" id="UP000095038">
    <property type="component" value="Unassembled WGS sequence"/>
</dbReference>
<dbReference type="InterPro" id="IPR036866">
    <property type="entry name" value="RibonucZ/Hydroxyglut_hydro"/>
</dbReference>
<feature type="non-terminal residue" evidence="1">
    <location>
        <position position="405"/>
    </location>
</feature>
<feature type="non-terminal residue" evidence="1">
    <location>
        <position position="1"/>
    </location>
</feature>
<dbReference type="PANTHER" id="PTHR28283">
    <property type="entry name" value="3',5'-CYCLIC-NUCLEOTIDE PHOSPHODIESTERASE 1"/>
    <property type="match status" value="1"/>
</dbReference>
<dbReference type="GO" id="GO:0006198">
    <property type="term" value="P:cAMP catabolic process"/>
    <property type="evidence" value="ECO:0007669"/>
    <property type="project" value="InterPro"/>
</dbReference>
<dbReference type="GO" id="GO:0004115">
    <property type="term" value="F:3',5'-cyclic-AMP phosphodiesterase activity"/>
    <property type="evidence" value="ECO:0007669"/>
    <property type="project" value="InterPro"/>
</dbReference>
<dbReference type="Pfam" id="PF02112">
    <property type="entry name" value="PDEase_II"/>
    <property type="match status" value="1"/>
</dbReference>
<organism evidence="1 2">
    <name type="scientific">Ascoidea rubescens DSM 1968</name>
    <dbReference type="NCBI Taxonomy" id="1344418"/>
    <lineage>
        <taxon>Eukaryota</taxon>
        <taxon>Fungi</taxon>
        <taxon>Dikarya</taxon>
        <taxon>Ascomycota</taxon>
        <taxon>Saccharomycotina</taxon>
        <taxon>Saccharomycetes</taxon>
        <taxon>Ascoideaceae</taxon>
        <taxon>Ascoidea</taxon>
    </lineage>
</organism>
<accession>A0A1D2VIJ5</accession>
<gene>
    <name evidence="1" type="ORF">ASCRUDRAFT_16797</name>
</gene>
<dbReference type="GO" id="GO:0047555">
    <property type="term" value="F:3',5'-cyclic-GMP phosphodiesterase activity"/>
    <property type="evidence" value="ECO:0007669"/>
    <property type="project" value="TreeGrafter"/>
</dbReference>
<dbReference type="PIRSF" id="PIRSF000962">
    <property type="entry name" value="Cyc_nuc_PDEase"/>
    <property type="match status" value="1"/>
</dbReference>
<dbReference type="EMBL" id="KV454479">
    <property type="protein sequence ID" value="ODV61468.1"/>
    <property type="molecule type" value="Genomic_DNA"/>
</dbReference>
<dbReference type="Gene3D" id="3.60.15.10">
    <property type="entry name" value="Ribonuclease Z/Hydroxyacylglutathione hydrolase-like"/>
    <property type="match status" value="1"/>
</dbReference>
<dbReference type="InParanoid" id="A0A1D2VIJ5"/>
<dbReference type="STRING" id="1344418.A0A1D2VIJ5"/>
<sequence length="405" mass="45802">IKFDISVLGSSGGPLEINCCSYLIKTSNISYTSILSQNLINHFICIDAGSGYASFNKMISNENEFLFKNTSVNTNTNTNTDTNTDTNTTTTNKIIGKIHSNNLILNSYNDSLNFLDYTNCSLSTLNLNCTQLKLNPSQITSKLFDLIESYFITHPHLDHILALIINSAGFNQNSSNNYLSKKIYGSNFTINALKTHIFNGIIWPDLSKYDKLLQFIEINDEKNLNINLNSIFNIKPFSLNHGVVSDGSLNHQIYKSNCFFIQNNFNLNSILIFGDFEANSIKNGKIWDHASLLIYKNQLSGIIIECSTENLPDGVPLYGHMTPNNLFNEFISLNEKLQNLHKKNNTKITHQNSLNGLNILITHVKESYTQFDPRKKILNQLNNLNDKYQFGLKFTIIFPGVTYSI</sequence>